<evidence type="ECO:0000256" key="1">
    <source>
        <dbReference type="ARBA" id="ARBA00004651"/>
    </source>
</evidence>
<dbReference type="Proteomes" id="UP000300879">
    <property type="component" value="Chromosome"/>
</dbReference>
<dbReference type="SUPFAM" id="SSF161098">
    <property type="entry name" value="MetI-like"/>
    <property type="match status" value="1"/>
</dbReference>
<dbReference type="RefSeq" id="WP_233281170.1">
    <property type="nucleotide sequence ID" value="NZ_CP040396.1"/>
</dbReference>
<dbReference type="CDD" id="cd06261">
    <property type="entry name" value="TM_PBP2"/>
    <property type="match status" value="1"/>
</dbReference>
<dbReference type="PROSITE" id="PS50928">
    <property type="entry name" value="ABC_TM1"/>
    <property type="match status" value="1"/>
</dbReference>
<comment type="subcellular location">
    <subcellularLocation>
        <location evidence="1 7">Cell membrane</location>
        <topology evidence="1 7">Multi-pass membrane protein</topology>
    </subcellularLocation>
</comment>
<dbReference type="GO" id="GO:0005886">
    <property type="term" value="C:plasma membrane"/>
    <property type="evidence" value="ECO:0007669"/>
    <property type="project" value="UniProtKB-SubCell"/>
</dbReference>
<organism evidence="9 10">
    <name type="scientific">Paenibacillus algicola</name>
    <dbReference type="NCBI Taxonomy" id="2565926"/>
    <lineage>
        <taxon>Bacteria</taxon>
        <taxon>Bacillati</taxon>
        <taxon>Bacillota</taxon>
        <taxon>Bacilli</taxon>
        <taxon>Bacillales</taxon>
        <taxon>Paenibacillaceae</taxon>
        <taxon>Paenibacillus</taxon>
    </lineage>
</organism>
<keyword evidence="6 7" id="KW-0472">Membrane</keyword>
<feature type="transmembrane region" description="Helical" evidence="7">
    <location>
        <begin position="30"/>
        <end position="49"/>
    </location>
</feature>
<feature type="domain" description="ABC transmembrane type-1" evidence="8">
    <location>
        <begin position="91"/>
        <end position="306"/>
    </location>
</feature>
<dbReference type="Gene3D" id="1.10.3720.10">
    <property type="entry name" value="MetI-like"/>
    <property type="match status" value="1"/>
</dbReference>
<keyword evidence="5 7" id="KW-1133">Transmembrane helix</keyword>
<gene>
    <name evidence="9" type="ORF">E6C60_1317</name>
</gene>
<evidence type="ECO:0000259" key="8">
    <source>
        <dbReference type="PROSITE" id="PS50928"/>
    </source>
</evidence>
<evidence type="ECO:0000256" key="5">
    <source>
        <dbReference type="ARBA" id="ARBA00022989"/>
    </source>
</evidence>
<keyword evidence="2 7" id="KW-0813">Transport</keyword>
<sequence>MARSMIRMRGNSQKAVDRSFKRRASFSKTAPLLVMLAPVLIYYIVFKYIPMLGLVIAFKDYNLIDGILKSPWVGFDNFRLLFSNPQSLNIIRNTLVLSTLSVIVGFPFPILIALLLNEARVKWFKKSVQTLVYLPHFFSWVIVGGIVLTVFSQETGIVNTVTRYLFGIEIPYLYQNTSWVAIFLGSGIWKEAGFSAIIYLAALTSINPSLYEAASIDGASKLRKIWHITLPAIRPTMIILLILAMGRIMEVGFDPIFVLQNSAVKDVADVISTYIYTMGVQNGYYSLTTAMGLFESFVGLVLVLSANRVARKFGQQLW</sequence>
<evidence type="ECO:0000313" key="10">
    <source>
        <dbReference type="Proteomes" id="UP000300879"/>
    </source>
</evidence>
<proteinExistence type="inferred from homology"/>
<feature type="transmembrane region" description="Helical" evidence="7">
    <location>
        <begin position="178"/>
        <end position="204"/>
    </location>
</feature>
<feature type="transmembrane region" description="Helical" evidence="7">
    <location>
        <begin position="95"/>
        <end position="116"/>
    </location>
</feature>
<dbReference type="InterPro" id="IPR035906">
    <property type="entry name" value="MetI-like_sf"/>
</dbReference>
<feature type="transmembrane region" description="Helical" evidence="7">
    <location>
        <begin position="137"/>
        <end position="158"/>
    </location>
</feature>
<protein>
    <submittedName>
        <fullName evidence="9">Binding-protein-dependent transport systems inner membrane component</fullName>
    </submittedName>
</protein>
<evidence type="ECO:0000256" key="4">
    <source>
        <dbReference type="ARBA" id="ARBA00022692"/>
    </source>
</evidence>
<comment type="similarity">
    <text evidence="7">Belongs to the binding-protein-dependent transport system permease family.</text>
</comment>
<name>A0A4P8XIK0_9BACL</name>
<dbReference type="InterPro" id="IPR050809">
    <property type="entry name" value="UgpAE/MalFG_permease"/>
</dbReference>
<keyword evidence="3" id="KW-1003">Cell membrane</keyword>
<keyword evidence="10" id="KW-1185">Reference proteome</keyword>
<dbReference type="PANTHER" id="PTHR43227">
    <property type="entry name" value="BLL4140 PROTEIN"/>
    <property type="match status" value="1"/>
</dbReference>
<dbReference type="Pfam" id="PF00528">
    <property type="entry name" value="BPD_transp_1"/>
    <property type="match status" value="1"/>
</dbReference>
<feature type="transmembrane region" description="Helical" evidence="7">
    <location>
        <begin position="225"/>
        <end position="245"/>
    </location>
</feature>
<dbReference type="EMBL" id="CP040396">
    <property type="protein sequence ID" value="QCT02033.1"/>
    <property type="molecule type" value="Genomic_DNA"/>
</dbReference>
<evidence type="ECO:0000256" key="2">
    <source>
        <dbReference type="ARBA" id="ARBA00022448"/>
    </source>
</evidence>
<dbReference type="KEGG" id="palo:E6C60_1317"/>
<dbReference type="GO" id="GO:0055085">
    <property type="term" value="P:transmembrane transport"/>
    <property type="evidence" value="ECO:0007669"/>
    <property type="project" value="InterPro"/>
</dbReference>
<dbReference type="AlphaFoldDB" id="A0A4P8XIK0"/>
<dbReference type="InterPro" id="IPR000515">
    <property type="entry name" value="MetI-like"/>
</dbReference>
<accession>A0A4P8XIK0</accession>
<evidence type="ECO:0000256" key="7">
    <source>
        <dbReference type="RuleBase" id="RU363032"/>
    </source>
</evidence>
<keyword evidence="4 7" id="KW-0812">Transmembrane</keyword>
<dbReference type="PANTHER" id="PTHR43227:SF11">
    <property type="entry name" value="BLL4140 PROTEIN"/>
    <property type="match status" value="1"/>
</dbReference>
<evidence type="ECO:0000256" key="3">
    <source>
        <dbReference type="ARBA" id="ARBA00022475"/>
    </source>
</evidence>
<feature type="transmembrane region" description="Helical" evidence="7">
    <location>
        <begin position="284"/>
        <end position="304"/>
    </location>
</feature>
<evidence type="ECO:0000313" key="9">
    <source>
        <dbReference type="EMBL" id="QCT02033.1"/>
    </source>
</evidence>
<evidence type="ECO:0000256" key="6">
    <source>
        <dbReference type="ARBA" id="ARBA00023136"/>
    </source>
</evidence>
<reference evidence="9 10" key="1">
    <citation type="submission" date="2019-05" db="EMBL/GenBank/DDBJ databases">
        <authorList>
            <person name="Chen C."/>
        </authorList>
    </citation>
    <scope>NUCLEOTIDE SEQUENCE [LARGE SCALE GENOMIC DNA]</scope>
    <source>
        <strain evidence="9 10">HB172198</strain>
    </source>
</reference>